<feature type="region of interest" description="Disordered" evidence="5">
    <location>
        <begin position="1"/>
        <end position="40"/>
    </location>
</feature>
<keyword evidence="7" id="KW-1185">Reference proteome</keyword>
<organism evidence="6 7">
    <name type="scientific">Paralimibaculum aggregatum</name>
    <dbReference type="NCBI Taxonomy" id="3036245"/>
    <lineage>
        <taxon>Bacteria</taxon>
        <taxon>Pseudomonadati</taxon>
        <taxon>Pseudomonadota</taxon>
        <taxon>Alphaproteobacteria</taxon>
        <taxon>Rhodobacterales</taxon>
        <taxon>Paracoccaceae</taxon>
        <taxon>Paralimibaculum</taxon>
    </lineage>
</organism>
<evidence type="ECO:0000256" key="5">
    <source>
        <dbReference type="SAM" id="MobiDB-lite"/>
    </source>
</evidence>
<dbReference type="InterPro" id="IPR010426">
    <property type="entry name" value="MTTB_MeTrfase"/>
</dbReference>
<evidence type="ECO:0000313" key="6">
    <source>
        <dbReference type="EMBL" id="GMG82285.1"/>
    </source>
</evidence>
<dbReference type="PIRSF" id="PIRSF037567">
    <property type="entry name" value="MTTB_MeTrfase"/>
    <property type="match status" value="1"/>
</dbReference>
<evidence type="ECO:0000256" key="1">
    <source>
        <dbReference type="ARBA" id="ARBA00007137"/>
    </source>
</evidence>
<dbReference type="Pfam" id="PF06253">
    <property type="entry name" value="MTTB"/>
    <property type="match status" value="1"/>
</dbReference>
<proteinExistence type="inferred from homology"/>
<evidence type="ECO:0000256" key="2">
    <source>
        <dbReference type="ARBA" id="ARBA00022603"/>
    </source>
</evidence>
<sequence length="534" mass="58047">MAAAQGVRLAGTPNKDAPMTEPLRRKRGGRGGNTRRSDTRAIQQLPWEMLELIDRPTEPLSEEGVRAIDGAAMRILSEIGIDFLHEGARAHLKAAGAEVEPGGVRVRFDPAMVREFTARAPSRFTITPRNPERTVTIGGRIQVNGNVASPPNYSDLEGGRRPGTRAAFRDLLRLSQYFNCIHLMSGYPVEPVDLHASVRHLDCLYDKLTLTDKVCHAYSLGVERVEDAMEMVRIAGGLTEEEFAATPRMFTNINSSSPLKHDWPMLDGAMRMAARGQMVSVTPFTLAGAMAPVTLAGAIAQQTAEALAAIVLLQAIRPGTPVVMGSFTSNVDMKSGAPAFGTPEYMRATQMSGQMARFYGLPLRASNACAANCPDAQAAWESAFSLWAVQSAHANLVYHAAGWLEGGLVASLEKFVMDCETLQQMAAYNRPIGVTEEDLAVEAIAEVGPQGHFFGVAHTQARYETAFYAPFLSDWRNFETWAESGAVRTPERANAIARKILAEFEPPALAEDRREALADFVARRKAEGGAPTDF</sequence>
<evidence type="ECO:0000256" key="3">
    <source>
        <dbReference type="ARBA" id="ARBA00022679"/>
    </source>
</evidence>
<reference evidence="6 7" key="1">
    <citation type="submission" date="2023-04" db="EMBL/GenBank/DDBJ databases">
        <title>Marinoamorphus aggregata gen. nov., sp. Nov., isolate from tissue of brittle star Ophioplocus japonicus.</title>
        <authorList>
            <person name="Kawano K."/>
            <person name="Sawayama S."/>
            <person name="Nakagawa S."/>
        </authorList>
    </citation>
    <scope>NUCLEOTIDE SEQUENCE [LARGE SCALE GENOMIC DNA]</scope>
    <source>
        <strain evidence="6 7">NKW23</strain>
    </source>
</reference>
<comment type="caution">
    <text evidence="6">The sequence shown here is derived from an EMBL/GenBank/DDBJ whole genome shotgun (WGS) entry which is preliminary data.</text>
</comment>
<gene>
    <name evidence="6" type="ORF">LNKW23_14980</name>
</gene>
<dbReference type="GO" id="GO:0032259">
    <property type="term" value="P:methylation"/>
    <property type="evidence" value="ECO:0007669"/>
    <property type="project" value="UniProtKB-KW"/>
</dbReference>
<evidence type="ECO:0000313" key="7">
    <source>
        <dbReference type="Proteomes" id="UP001239909"/>
    </source>
</evidence>
<dbReference type="InterPro" id="IPR038601">
    <property type="entry name" value="MttB-like_sf"/>
</dbReference>
<protein>
    <recommendedName>
        <fullName evidence="4">Methyltransferase</fullName>
        <ecNumber evidence="4">2.1.1.-</ecNumber>
    </recommendedName>
</protein>
<name>A0ABQ6LPK6_9RHOB</name>
<dbReference type="GO" id="GO:0008168">
    <property type="term" value="F:methyltransferase activity"/>
    <property type="evidence" value="ECO:0007669"/>
    <property type="project" value="UniProtKB-KW"/>
</dbReference>
<dbReference type="Gene3D" id="3.20.20.480">
    <property type="entry name" value="Trimethylamine methyltransferase-like"/>
    <property type="match status" value="1"/>
</dbReference>
<dbReference type="EMBL" id="BSYI01000009">
    <property type="protein sequence ID" value="GMG82285.1"/>
    <property type="molecule type" value="Genomic_DNA"/>
</dbReference>
<dbReference type="EC" id="2.1.1.-" evidence="4"/>
<keyword evidence="3 4" id="KW-0808">Transferase</keyword>
<evidence type="ECO:0000256" key="4">
    <source>
        <dbReference type="PIRNR" id="PIRNR037567"/>
    </source>
</evidence>
<comment type="similarity">
    <text evidence="1 4">Belongs to the trimethylamine methyltransferase family.</text>
</comment>
<keyword evidence="2 6" id="KW-0489">Methyltransferase</keyword>
<dbReference type="Proteomes" id="UP001239909">
    <property type="component" value="Unassembled WGS sequence"/>
</dbReference>
<accession>A0ABQ6LPK6</accession>